<name>A0A8H7BVS9_9FUNG</name>
<evidence type="ECO:0000313" key="3">
    <source>
        <dbReference type="EMBL" id="KAF7727963.1"/>
    </source>
</evidence>
<comment type="caution">
    <text evidence="3">The sequence shown here is derived from an EMBL/GenBank/DDBJ whole genome shotgun (WGS) entry which is preliminary data.</text>
</comment>
<proteinExistence type="predicted"/>
<feature type="compositionally biased region" description="Basic and acidic residues" evidence="1">
    <location>
        <begin position="389"/>
        <end position="398"/>
    </location>
</feature>
<keyword evidence="4" id="KW-1185">Reference proteome</keyword>
<feature type="transmembrane region" description="Helical" evidence="2">
    <location>
        <begin position="53"/>
        <end position="71"/>
    </location>
</feature>
<dbReference type="AlphaFoldDB" id="A0A8H7BVS9"/>
<organism evidence="3 4">
    <name type="scientific">Apophysomyces ossiformis</name>
    <dbReference type="NCBI Taxonomy" id="679940"/>
    <lineage>
        <taxon>Eukaryota</taxon>
        <taxon>Fungi</taxon>
        <taxon>Fungi incertae sedis</taxon>
        <taxon>Mucoromycota</taxon>
        <taxon>Mucoromycotina</taxon>
        <taxon>Mucoromycetes</taxon>
        <taxon>Mucorales</taxon>
        <taxon>Mucorineae</taxon>
        <taxon>Mucoraceae</taxon>
        <taxon>Apophysomyces</taxon>
    </lineage>
</organism>
<evidence type="ECO:0000256" key="1">
    <source>
        <dbReference type="SAM" id="MobiDB-lite"/>
    </source>
</evidence>
<gene>
    <name evidence="3" type="ORF">EC973_006851</name>
</gene>
<dbReference type="Proteomes" id="UP000605846">
    <property type="component" value="Unassembled WGS sequence"/>
</dbReference>
<feature type="transmembrane region" description="Helical" evidence="2">
    <location>
        <begin position="12"/>
        <end position="33"/>
    </location>
</feature>
<evidence type="ECO:0000256" key="2">
    <source>
        <dbReference type="SAM" id="Phobius"/>
    </source>
</evidence>
<keyword evidence="2" id="KW-0812">Transmembrane</keyword>
<feature type="compositionally biased region" description="Basic and acidic residues" evidence="1">
    <location>
        <begin position="361"/>
        <end position="370"/>
    </location>
</feature>
<dbReference type="EMBL" id="JABAYA010000046">
    <property type="protein sequence ID" value="KAF7727963.1"/>
    <property type="molecule type" value="Genomic_DNA"/>
</dbReference>
<feature type="transmembrane region" description="Helical" evidence="2">
    <location>
        <begin position="158"/>
        <end position="175"/>
    </location>
</feature>
<keyword evidence="2" id="KW-1133">Transmembrane helix</keyword>
<sequence length="398" mass="45139">MLLNAFKYRPNLSTRFCAVLATIVLLLIGPALIAVDLSYLPDWVYEVNAGDLYAYLGMTGLISLWSMFGAYKTFKRSRKSIHLYIIVLTVLLVIQWSIGFIHIIMLYVVYRPTLMDGCLQRQPSRLFWWSLGYEENEEMKQIYKTCSSTWGKFALERIVSWVLVTIISVLALWAVQRYYRQLKRAADTEIGEILGNVDVPDKRASPPPAYTPASYQAEKDTLEKEMYQQRQKLYDEIAKRRRARSSLHRHSIAGIHPLDSTLYRDENSHLTSLAAPPPPPPAVKPGVTPQVGWHAPEKLLSETADSGSRTSSFSSEKMDYDLYRAKGRSKRPSICIASVEENSGEPSKALSARRSNRKKTKEQTSSEKEPMLPSEQSAEDEETTGLISKSDDDGDRLM</sequence>
<evidence type="ECO:0000313" key="4">
    <source>
        <dbReference type="Proteomes" id="UP000605846"/>
    </source>
</evidence>
<feature type="region of interest" description="Disordered" evidence="1">
    <location>
        <begin position="335"/>
        <end position="398"/>
    </location>
</feature>
<feature type="transmembrane region" description="Helical" evidence="2">
    <location>
        <begin position="83"/>
        <end position="110"/>
    </location>
</feature>
<reference evidence="3" key="1">
    <citation type="submission" date="2020-01" db="EMBL/GenBank/DDBJ databases">
        <title>Genome Sequencing of Three Apophysomyces-Like Fungal Strains Confirms a Novel Fungal Genus in the Mucoromycota with divergent Burkholderia-like Endosymbiotic Bacteria.</title>
        <authorList>
            <person name="Stajich J.E."/>
            <person name="Macias A.M."/>
            <person name="Carter-House D."/>
            <person name="Lovett B."/>
            <person name="Kasson L.R."/>
            <person name="Berry K."/>
            <person name="Grigoriev I."/>
            <person name="Chang Y."/>
            <person name="Spatafora J."/>
            <person name="Kasson M.T."/>
        </authorList>
    </citation>
    <scope>NUCLEOTIDE SEQUENCE</scope>
    <source>
        <strain evidence="3">NRRL A-21654</strain>
    </source>
</reference>
<keyword evidence="2" id="KW-0472">Membrane</keyword>
<dbReference type="OrthoDB" id="2281490at2759"/>
<protein>
    <submittedName>
        <fullName evidence="3">Uncharacterized protein</fullName>
    </submittedName>
</protein>
<accession>A0A8H7BVS9</accession>
<feature type="region of interest" description="Disordered" evidence="1">
    <location>
        <begin position="270"/>
        <end position="291"/>
    </location>
</feature>